<evidence type="ECO:0000256" key="10">
    <source>
        <dbReference type="ARBA" id="ARBA00022989"/>
    </source>
</evidence>
<feature type="region of interest" description="Disordered" evidence="14">
    <location>
        <begin position="1"/>
        <end position="30"/>
    </location>
</feature>
<evidence type="ECO:0000256" key="3">
    <source>
        <dbReference type="ARBA" id="ARBA00022475"/>
    </source>
</evidence>
<gene>
    <name evidence="16" type="ORF">Bca52824_096706</name>
</gene>
<evidence type="ECO:0000256" key="13">
    <source>
        <dbReference type="ARBA" id="ARBA00048679"/>
    </source>
</evidence>
<comment type="catalytic activity">
    <reaction evidence="13">
        <text>L-seryl-[protein] + ATP = O-phospho-L-seryl-[protein] + ADP + H(+)</text>
        <dbReference type="Rhea" id="RHEA:17989"/>
        <dbReference type="Rhea" id="RHEA-COMP:9863"/>
        <dbReference type="Rhea" id="RHEA-COMP:11604"/>
        <dbReference type="ChEBI" id="CHEBI:15378"/>
        <dbReference type="ChEBI" id="CHEBI:29999"/>
        <dbReference type="ChEBI" id="CHEBI:30616"/>
        <dbReference type="ChEBI" id="CHEBI:83421"/>
        <dbReference type="ChEBI" id="CHEBI:456216"/>
        <dbReference type="EC" id="2.7.11.1"/>
    </reaction>
</comment>
<evidence type="ECO:0000256" key="1">
    <source>
        <dbReference type="ARBA" id="ARBA00004162"/>
    </source>
</evidence>
<keyword evidence="6" id="KW-0812">Transmembrane</keyword>
<dbReference type="EMBL" id="JAAMPC010001110">
    <property type="protein sequence ID" value="KAG2241312.1"/>
    <property type="molecule type" value="Genomic_DNA"/>
</dbReference>
<keyword evidence="5" id="KW-0808">Transferase</keyword>
<feature type="compositionally biased region" description="Low complexity" evidence="14">
    <location>
        <begin position="1"/>
        <end position="20"/>
    </location>
</feature>
<dbReference type="EC" id="2.7.11.1" evidence="2"/>
<dbReference type="Gene3D" id="1.10.510.10">
    <property type="entry name" value="Transferase(Phosphotransferase) domain 1"/>
    <property type="match status" value="1"/>
</dbReference>
<organism evidence="16 17">
    <name type="scientific">Brassica carinata</name>
    <name type="common">Ethiopian mustard</name>
    <name type="synonym">Abyssinian cabbage</name>
    <dbReference type="NCBI Taxonomy" id="52824"/>
    <lineage>
        <taxon>Eukaryota</taxon>
        <taxon>Viridiplantae</taxon>
        <taxon>Streptophyta</taxon>
        <taxon>Embryophyta</taxon>
        <taxon>Tracheophyta</taxon>
        <taxon>Spermatophyta</taxon>
        <taxon>Magnoliopsida</taxon>
        <taxon>eudicotyledons</taxon>
        <taxon>Gunneridae</taxon>
        <taxon>Pentapetalae</taxon>
        <taxon>rosids</taxon>
        <taxon>malvids</taxon>
        <taxon>Brassicales</taxon>
        <taxon>Brassicaceae</taxon>
        <taxon>Brassiceae</taxon>
        <taxon>Brassica</taxon>
    </lineage>
</organism>
<dbReference type="GO" id="GO:0005524">
    <property type="term" value="F:ATP binding"/>
    <property type="evidence" value="ECO:0007669"/>
    <property type="project" value="UniProtKB-KW"/>
</dbReference>
<dbReference type="PANTHER" id="PTHR47982">
    <property type="entry name" value="PROLINE-RICH RECEPTOR-LIKE PROTEIN KINASE PERK4"/>
    <property type="match status" value="1"/>
</dbReference>
<evidence type="ECO:0000259" key="15">
    <source>
        <dbReference type="PROSITE" id="PS50011"/>
    </source>
</evidence>
<dbReference type="GO" id="GO:0005886">
    <property type="term" value="C:plasma membrane"/>
    <property type="evidence" value="ECO:0007669"/>
    <property type="project" value="UniProtKB-SubCell"/>
</dbReference>
<keyword evidence="3" id="KW-1003">Cell membrane</keyword>
<feature type="compositionally biased region" description="Polar residues" evidence="14">
    <location>
        <begin position="221"/>
        <end position="242"/>
    </location>
</feature>
<dbReference type="PANTHER" id="PTHR47982:SF21">
    <property type="entry name" value="PROLINE-RICH RECEPTOR-LIKE PROTEIN KINASE PERK12"/>
    <property type="match status" value="1"/>
</dbReference>
<evidence type="ECO:0000313" key="16">
    <source>
        <dbReference type="EMBL" id="KAG2241312.1"/>
    </source>
</evidence>
<evidence type="ECO:0000256" key="7">
    <source>
        <dbReference type="ARBA" id="ARBA00022741"/>
    </source>
</evidence>
<feature type="region of interest" description="Disordered" evidence="14">
    <location>
        <begin position="215"/>
        <end position="242"/>
    </location>
</feature>
<evidence type="ECO:0000256" key="14">
    <source>
        <dbReference type="SAM" id="MobiDB-lite"/>
    </source>
</evidence>
<dbReference type="PROSITE" id="PS50011">
    <property type="entry name" value="PROTEIN_KINASE_DOM"/>
    <property type="match status" value="1"/>
</dbReference>
<sequence>MYNSQQQQQYSSMGNSYGSQRGQSNDSAILGTGQTHFSYEELAEITQGFARHNILGRRLKAGSGQGDREFKAEVEIISRVHHRHLVSLVGYCISDQHRLLIYECVSNQTLEHHLHGRGRPVLEWSKRVRIAIGSAKGLAYLHEDSAACVRHSGPKRPRMVQVVRALDCDEESGDISNGIKVGQSTTYNSGQYNQDITKFRKMAFGSGDSGEAGMYSGDHSVISSSDFSGNESETRPFNNRRF</sequence>
<feature type="domain" description="Protein kinase" evidence="15">
    <location>
        <begin position="24"/>
        <end position="242"/>
    </location>
</feature>
<feature type="compositionally biased region" description="Polar residues" evidence="14">
    <location>
        <begin position="21"/>
        <end position="30"/>
    </location>
</feature>
<name>A0A8X7NYR9_BRACI</name>
<dbReference type="AlphaFoldDB" id="A0A8X7NYR9"/>
<keyword evidence="10" id="KW-1133">Transmembrane helix</keyword>
<comment type="subcellular location">
    <subcellularLocation>
        <location evidence="1">Cell membrane</location>
        <topology evidence="1">Single-pass membrane protein</topology>
    </subcellularLocation>
</comment>
<evidence type="ECO:0000256" key="5">
    <source>
        <dbReference type="ARBA" id="ARBA00022679"/>
    </source>
</evidence>
<evidence type="ECO:0000256" key="11">
    <source>
        <dbReference type="ARBA" id="ARBA00023136"/>
    </source>
</evidence>
<reference evidence="16 17" key="1">
    <citation type="submission" date="2020-02" db="EMBL/GenBank/DDBJ databases">
        <authorList>
            <person name="Ma Q."/>
            <person name="Huang Y."/>
            <person name="Song X."/>
            <person name="Pei D."/>
        </authorList>
    </citation>
    <scope>NUCLEOTIDE SEQUENCE [LARGE SCALE GENOMIC DNA]</scope>
    <source>
        <strain evidence="16">Sxm20200214</strain>
        <tissue evidence="16">Leaf</tissue>
    </source>
</reference>
<protein>
    <recommendedName>
        <fullName evidence="2">non-specific serine/threonine protein kinase</fullName>
        <ecNumber evidence="2">2.7.11.1</ecNumber>
    </recommendedName>
</protein>
<comment type="caution">
    <text evidence="16">The sequence shown here is derived from an EMBL/GenBank/DDBJ whole genome shotgun (WGS) entry which is preliminary data.</text>
</comment>
<dbReference type="InterPro" id="IPR001245">
    <property type="entry name" value="Ser-Thr/Tyr_kinase_cat_dom"/>
</dbReference>
<keyword evidence="9" id="KW-0067">ATP-binding</keyword>
<keyword evidence="7" id="KW-0547">Nucleotide-binding</keyword>
<dbReference type="OrthoDB" id="1924358at2759"/>
<dbReference type="InterPro" id="IPR000719">
    <property type="entry name" value="Prot_kinase_dom"/>
</dbReference>
<keyword evidence="11" id="KW-0472">Membrane</keyword>
<dbReference type="GO" id="GO:0004674">
    <property type="term" value="F:protein serine/threonine kinase activity"/>
    <property type="evidence" value="ECO:0007669"/>
    <property type="project" value="UniProtKB-KW"/>
</dbReference>
<comment type="catalytic activity">
    <reaction evidence="12">
        <text>L-threonyl-[protein] + ATP = O-phospho-L-threonyl-[protein] + ADP + H(+)</text>
        <dbReference type="Rhea" id="RHEA:46608"/>
        <dbReference type="Rhea" id="RHEA-COMP:11060"/>
        <dbReference type="Rhea" id="RHEA-COMP:11605"/>
        <dbReference type="ChEBI" id="CHEBI:15378"/>
        <dbReference type="ChEBI" id="CHEBI:30013"/>
        <dbReference type="ChEBI" id="CHEBI:30616"/>
        <dbReference type="ChEBI" id="CHEBI:61977"/>
        <dbReference type="ChEBI" id="CHEBI:456216"/>
        <dbReference type="EC" id="2.7.11.1"/>
    </reaction>
</comment>
<evidence type="ECO:0000256" key="2">
    <source>
        <dbReference type="ARBA" id="ARBA00012513"/>
    </source>
</evidence>
<evidence type="ECO:0000313" key="17">
    <source>
        <dbReference type="Proteomes" id="UP000886595"/>
    </source>
</evidence>
<proteinExistence type="predicted"/>
<dbReference type="InterPro" id="IPR011009">
    <property type="entry name" value="Kinase-like_dom_sf"/>
</dbReference>
<keyword evidence="8" id="KW-0418">Kinase</keyword>
<keyword evidence="17" id="KW-1185">Reference proteome</keyword>
<evidence type="ECO:0000256" key="6">
    <source>
        <dbReference type="ARBA" id="ARBA00022692"/>
    </source>
</evidence>
<evidence type="ECO:0000256" key="12">
    <source>
        <dbReference type="ARBA" id="ARBA00047899"/>
    </source>
</evidence>
<dbReference type="SUPFAM" id="SSF56112">
    <property type="entry name" value="Protein kinase-like (PK-like)"/>
    <property type="match status" value="1"/>
</dbReference>
<evidence type="ECO:0000256" key="8">
    <source>
        <dbReference type="ARBA" id="ARBA00022777"/>
    </source>
</evidence>
<dbReference type="Proteomes" id="UP000886595">
    <property type="component" value="Unassembled WGS sequence"/>
</dbReference>
<dbReference type="InterPro" id="IPR047117">
    <property type="entry name" value="PERK1-13-like"/>
</dbReference>
<evidence type="ECO:0000256" key="9">
    <source>
        <dbReference type="ARBA" id="ARBA00022840"/>
    </source>
</evidence>
<keyword evidence="4" id="KW-0723">Serine/threonine-protein kinase</keyword>
<dbReference type="Pfam" id="PF07714">
    <property type="entry name" value="PK_Tyr_Ser-Thr"/>
    <property type="match status" value="1"/>
</dbReference>
<evidence type="ECO:0000256" key="4">
    <source>
        <dbReference type="ARBA" id="ARBA00022527"/>
    </source>
</evidence>
<accession>A0A8X7NYR9</accession>